<feature type="transmembrane region" description="Helical" evidence="7">
    <location>
        <begin position="152"/>
        <end position="174"/>
    </location>
</feature>
<evidence type="ECO:0000313" key="10">
    <source>
        <dbReference type="Proteomes" id="UP000675554"/>
    </source>
</evidence>
<evidence type="ECO:0000256" key="6">
    <source>
        <dbReference type="ARBA" id="ARBA00023136"/>
    </source>
</evidence>
<evidence type="ECO:0000256" key="7">
    <source>
        <dbReference type="SAM" id="Phobius"/>
    </source>
</evidence>
<evidence type="ECO:0000259" key="8">
    <source>
        <dbReference type="Pfam" id="PF01694"/>
    </source>
</evidence>
<keyword evidence="9" id="KW-0645">Protease</keyword>
<dbReference type="InterPro" id="IPR022764">
    <property type="entry name" value="Peptidase_S54_rhomboid_dom"/>
</dbReference>
<dbReference type="GO" id="GO:0004252">
    <property type="term" value="F:serine-type endopeptidase activity"/>
    <property type="evidence" value="ECO:0007669"/>
    <property type="project" value="InterPro"/>
</dbReference>
<reference evidence="9" key="1">
    <citation type="submission" date="2021-04" db="EMBL/GenBank/DDBJ databases">
        <title>Sequencing of actinobacteria type strains.</title>
        <authorList>
            <person name="Nguyen G.-S."/>
            <person name="Wentzel A."/>
        </authorList>
    </citation>
    <scope>NUCLEOTIDE SEQUENCE</scope>
    <source>
        <strain evidence="9">DSM 42095</strain>
    </source>
</reference>
<keyword evidence="4 7" id="KW-0812">Transmembrane</keyword>
<dbReference type="AlphaFoldDB" id="A0A8T4IJF3"/>
<evidence type="ECO:0000256" key="2">
    <source>
        <dbReference type="ARBA" id="ARBA00022475"/>
    </source>
</evidence>
<dbReference type="Pfam" id="PF01694">
    <property type="entry name" value="Rhomboid"/>
    <property type="match status" value="1"/>
</dbReference>
<gene>
    <name evidence="9" type="ORF">KDA82_05185</name>
</gene>
<feature type="transmembrane region" description="Helical" evidence="7">
    <location>
        <begin position="121"/>
        <end position="140"/>
    </location>
</feature>
<dbReference type="InterPro" id="IPR035952">
    <property type="entry name" value="Rhomboid-like_sf"/>
</dbReference>
<evidence type="ECO:0000256" key="4">
    <source>
        <dbReference type="ARBA" id="ARBA00022692"/>
    </source>
</evidence>
<dbReference type="GO" id="GO:0006508">
    <property type="term" value="P:proteolysis"/>
    <property type="evidence" value="ECO:0007669"/>
    <property type="project" value="UniProtKB-KW"/>
</dbReference>
<dbReference type="GO" id="GO:0016020">
    <property type="term" value="C:membrane"/>
    <property type="evidence" value="ECO:0007669"/>
    <property type="project" value="UniProtKB-SubCell"/>
</dbReference>
<dbReference type="PANTHER" id="PTHR43066:SF26">
    <property type="entry name" value="RHOMBOID PROTEASE GLPG"/>
    <property type="match status" value="1"/>
</dbReference>
<keyword evidence="6 7" id="KW-0472">Membrane</keyword>
<dbReference type="Gene3D" id="1.20.1540.10">
    <property type="entry name" value="Rhomboid-like"/>
    <property type="match status" value="1"/>
</dbReference>
<comment type="caution">
    <text evidence="9">The sequence shown here is derived from an EMBL/GenBank/DDBJ whole genome shotgun (WGS) entry which is preliminary data.</text>
</comment>
<evidence type="ECO:0000256" key="1">
    <source>
        <dbReference type="ARBA" id="ARBA00004141"/>
    </source>
</evidence>
<evidence type="ECO:0000313" key="9">
    <source>
        <dbReference type="EMBL" id="MBR7672436.1"/>
    </source>
</evidence>
<organism evidence="9 10">
    <name type="scientific">Streptomyces daliensis</name>
    <dbReference type="NCBI Taxonomy" id="299421"/>
    <lineage>
        <taxon>Bacteria</taxon>
        <taxon>Bacillati</taxon>
        <taxon>Actinomycetota</taxon>
        <taxon>Actinomycetes</taxon>
        <taxon>Kitasatosporales</taxon>
        <taxon>Streptomycetaceae</taxon>
        <taxon>Streptomyces</taxon>
    </lineage>
</organism>
<keyword evidence="3" id="KW-0997">Cell inner membrane</keyword>
<keyword evidence="10" id="KW-1185">Reference proteome</keyword>
<evidence type="ECO:0000256" key="5">
    <source>
        <dbReference type="ARBA" id="ARBA00022989"/>
    </source>
</evidence>
<dbReference type="EMBL" id="JAGSMN010000101">
    <property type="protein sequence ID" value="MBR7672436.1"/>
    <property type="molecule type" value="Genomic_DNA"/>
</dbReference>
<keyword evidence="5 7" id="KW-1133">Transmembrane helix</keyword>
<comment type="subcellular location">
    <subcellularLocation>
        <location evidence="1">Membrane</location>
        <topology evidence="1">Multi-pass membrane protein</topology>
    </subcellularLocation>
</comment>
<feature type="transmembrane region" description="Helical" evidence="7">
    <location>
        <begin position="96"/>
        <end position="115"/>
    </location>
</feature>
<dbReference type="Proteomes" id="UP000675554">
    <property type="component" value="Unassembled WGS sequence"/>
</dbReference>
<keyword evidence="2" id="KW-1003">Cell membrane</keyword>
<accession>A0A8T4IJF3</accession>
<evidence type="ECO:0000256" key="3">
    <source>
        <dbReference type="ARBA" id="ARBA00022519"/>
    </source>
</evidence>
<keyword evidence="9" id="KW-0378">Hydrolase</keyword>
<feature type="transmembrane region" description="Helical" evidence="7">
    <location>
        <begin position="186"/>
        <end position="203"/>
    </location>
</feature>
<dbReference type="PANTHER" id="PTHR43066">
    <property type="entry name" value="RHOMBOID-RELATED PROTEIN"/>
    <property type="match status" value="1"/>
</dbReference>
<sequence>MTYALIGSCCLLFLIGPASGFVPAYGTGEELHRAQTAYFERWGVLPHTLWGGGIRPLLTPLTALFLHGNWMHLLGNLLFLFVFGGMVEERMGTPRFAVFYVCAGYVALLCYAAAHPGSTETLVGASGAISAVLGAFLYLFPRARVTSVYPFLLFLPLRFPAWLVLPFWLTLQWIAARRDTDGPGVAYLAHVVGFTLGFLYAWLQFRADKVGGPAPATKGESSP</sequence>
<name>A0A8T4IJF3_9ACTN</name>
<dbReference type="SUPFAM" id="SSF144091">
    <property type="entry name" value="Rhomboid-like"/>
    <property type="match status" value="1"/>
</dbReference>
<proteinExistence type="predicted"/>
<feature type="domain" description="Peptidase S54 rhomboid" evidence="8">
    <location>
        <begin position="61"/>
        <end position="206"/>
    </location>
</feature>
<protein>
    <submittedName>
        <fullName evidence="9">Rhomboid family intramembrane serine protease</fullName>
    </submittedName>
</protein>
<feature type="transmembrane region" description="Helical" evidence="7">
    <location>
        <begin position="64"/>
        <end position="84"/>
    </location>
</feature>